<dbReference type="RefSeq" id="WP_218604360.1">
    <property type="nucleotide sequence ID" value="NZ_JADQDJ010000214.1"/>
</dbReference>
<organism evidence="3 4">
    <name type="scientific">Pseudonocardia abyssalis</name>
    <dbReference type="NCBI Taxonomy" id="2792008"/>
    <lineage>
        <taxon>Bacteria</taxon>
        <taxon>Bacillati</taxon>
        <taxon>Actinomycetota</taxon>
        <taxon>Actinomycetes</taxon>
        <taxon>Pseudonocardiales</taxon>
        <taxon>Pseudonocardiaceae</taxon>
        <taxon>Pseudonocardia</taxon>
    </lineage>
</organism>
<comment type="caution">
    <text evidence="3">The sequence shown here is derived from an EMBL/GenBank/DDBJ whole genome shotgun (WGS) entry which is preliminary data.</text>
</comment>
<protein>
    <submittedName>
        <fullName evidence="3">Uncharacterized protein</fullName>
    </submittedName>
</protein>
<dbReference type="Proteomes" id="UP000694287">
    <property type="component" value="Unassembled WGS sequence"/>
</dbReference>
<feature type="compositionally biased region" description="Basic and acidic residues" evidence="1">
    <location>
        <begin position="38"/>
        <end position="49"/>
    </location>
</feature>
<name>A0ABS6UZT1_9PSEU</name>
<evidence type="ECO:0000256" key="1">
    <source>
        <dbReference type="SAM" id="MobiDB-lite"/>
    </source>
</evidence>
<keyword evidence="4" id="KW-1185">Reference proteome</keyword>
<feature type="transmembrane region" description="Helical" evidence="2">
    <location>
        <begin position="6"/>
        <end position="31"/>
    </location>
</feature>
<keyword evidence="2" id="KW-1133">Transmembrane helix</keyword>
<evidence type="ECO:0000313" key="4">
    <source>
        <dbReference type="Proteomes" id="UP000694287"/>
    </source>
</evidence>
<reference evidence="3 4" key="1">
    <citation type="submission" date="2020-11" db="EMBL/GenBank/DDBJ databases">
        <title>Pseudonocardia abyssalis sp. nov. and Pseudonocardia oceani sp. nov., description and phylogenomic analysis of two novel actinomycetes isolated from the deep Southern Ocean.</title>
        <authorList>
            <person name="Parra J."/>
        </authorList>
    </citation>
    <scope>NUCLEOTIDE SEQUENCE [LARGE SCALE GENOMIC DNA]</scope>
    <source>
        <strain evidence="3 4">KRD-168</strain>
    </source>
</reference>
<gene>
    <name evidence="3" type="ORF">I4I81_26370</name>
</gene>
<keyword evidence="2" id="KW-0812">Transmembrane</keyword>
<sequence length="88" mass="9485">MNGSVIGWVALVAAAWCVTALCVAITIGAMVRLRDRQVPRRDPVHDRGPVRSPCPASPDVPVAGIPSPRRAPESLPEPVELDRELRGR</sequence>
<evidence type="ECO:0000256" key="2">
    <source>
        <dbReference type="SAM" id="Phobius"/>
    </source>
</evidence>
<feature type="region of interest" description="Disordered" evidence="1">
    <location>
        <begin position="38"/>
        <end position="88"/>
    </location>
</feature>
<proteinExistence type="predicted"/>
<dbReference type="EMBL" id="JADQDK010000001">
    <property type="protein sequence ID" value="MBW0137761.1"/>
    <property type="molecule type" value="Genomic_DNA"/>
</dbReference>
<evidence type="ECO:0000313" key="3">
    <source>
        <dbReference type="EMBL" id="MBW0137761.1"/>
    </source>
</evidence>
<accession>A0ABS6UZT1</accession>
<keyword evidence="2" id="KW-0472">Membrane</keyword>